<reference evidence="2 3" key="1">
    <citation type="submission" date="2013-04" db="EMBL/GenBank/DDBJ databases">
        <title>The Genome Sequence of Parabacteroides gordonii DSM 23371.</title>
        <authorList>
            <consortium name="The Broad Institute Genomics Platform"/>
            <person name="Earl A."/>
            <person name="Ward D."/>
            <person name="Feldgarden M."/>
            <person name="Gevers D."/>
            <person name="Martens E."/>
            <person name="Sakamoto M."/>
            <person name="Benno Y."/>
            <person name="Suzuki N."/>
            <person name="Matsunaga N."/>
            <person name="Koshihara K."/>
            <person name="Seki M."/>
            <person name="Komiya H."/>
            <person name="Walker B."/>
            <person name="Young S."/>
            <person name="Zeng Q."/>
            <person name="Gargeya S."/>
            <person name="Fitzgerald M."/>
            <person name="Haas B."/>
            <person name="Abouelleil A."/>
            <person name="Allen A.W."/>
            <person name="Alvarado L."/>
            <person name="Arachchi H.M."/>
            <person name="Berlin A.M."/>
            <person name="Chapman S.B."/>
            <person name="Gainer-Dewar J."/>
            <person name="Goldberg J."/>
            <person name="Griggs A."/>
            <person name="Gujja S."/>
            <person name="Hansen M."/>
            <person name="Howarth C."/>
            <person name="Imamovic A."/>
            <person name="Ireland A."/>
            <person name="Larimer J."/>
            <person name="McCowan C."/>
            <person name="Murphy C."/>
            <person name="Pearson M."/>
            <person name="Poon T.W."/>
            <person name="Priest M."/>
            <person name="Roberts A."/>
            <person name="Saif S."/>
            <person name="Shea T."/>
            <person name="Sisk P."/>
            <person name="Sykes S."/>
            <person name="Wortman J."/>
            <person name="Nusbaum C."/>
            <person name="Birren B."/>
        </authorList>
    </citation>
    <scope>NUCLEOTIDE SEQUENCE [LARGE SCALE GENOMIC DNA]</scope>
    <source>
        <strain evidence="2 3">MS-1</strain>
    </source>
</reference>
<dbReference type="InterPro" id="IPR042278">
    <property type="entry name" value="Mfa-like_1_N"/>
</dbReference>
<protein>
    <recommendedName>
        <fullName evidence="4">Fimbrillin family protein</fullName>
    </recommendedName>
</protein>
<evidence type="ECO:0000313" key="3">
    <source>
        <dbReference type="Proteomes" id="UP000033035"/>
    </source>
</evidence>
<dbReference type="AlphaFoldDB" id="A0A0F5J9C9"/>
<dbReference type="CDD" id="cd13121">
    <property type="entry name" value="BF2867_like_C"/>
    <property type="match status" value="1"/>
</dbReference>
<dbReference type="RefSeq" id="WP_028727586.1">
    <property type="nucleotide sequence ID" value="NZ_AUAE01000017.1"/>
</dbReference>
<evidence type="ECO:0000313" key="2">
    <source>
        <dbReference type="EMBL" id="KKB54506.1"/>
    </source>
</evidence>
<dbReference type="STRING" id="1203610.HMPREF1536_03426"/>
<name>A0A0F5J9C9_9BACT</name>
<dbReference type="PATRIC" id="fig|1203610.3.peg.3492"/>
<dbReference type="InterPro" id="IPR025049">
    <property type="entry name" value="Mfa-like_1"/>
</dbReference>
<evidence type="ECO:0000256" key="1">
    <source>
        <dbReference type="SAM" id="SignalP"/>
    </source>
</evidence>
<accession>A0A0F5J9C9</accession>
<sequence length="378" mass="39079">MKQFIYTFSTAVFLLLANACTEAMISVGGGGDDGKGGAEVPLGVKNLGLSVEVESRSIATGGPGDDIAGTNPNPLTKVGLCVTKKDGSGTVSAYDSGNTTVQFIYNAAATPAAWEPAAGQEALLLSSVKGTVYAYAPAEKSVSLSGILKVPVMGNVEVLDRQTFKFTVPAAGAAEVTGSVEWDTDQADYLYCQVPTEVDRWNPAVSLLMNHALAKVSFRVVEKEGGTAFAGCKVKKVVLKSSGGLKKSAAATLNLFTGELGDTVVVAGELSFTAGGDMRTIGTGVSEPADVAGIPVLAFGLVIPAVADDVTLELTLEDERIFTMSPTGDTDAPGTFTVNWEKGNNYIYNIGMSPQGIEIANVVVAGWNEGGTTEVPME</sequence>
<dbReference type="HOGENOM" id="CLU_749742_0_0_10"/>
<keyword evidence="1" id="KW-0732">Signal</keyword>
<keyword evidence="3" id="KW-1185">Reference proteome</keyword>
<dbReference type="Pfam" id="PF13149">
    <property type="entry name" value="Mfa_like_1"/>
    <property type="match status" value="1"/>
</dbReference>
<dbReference type="Gene3D" id="2.60.40.2620">
    <property type="entry name" value="Fimbrillin-like"/>
    <property type="match status" value="1"/>
</dbReference>
<dbReference type="Gene3D" id="2.60.40.2630">
    <property type="match status" value="1"/>
</dbReference>
<dbReference type="Proteomes" id="UP000033035">
    <property type="component" value="Unassembled WGS sequence"/>
</dbReference>
<feature type="chain" id="PRO_5002489421" description="Fimbrillin family protein" evidence="1">
    <location>
        <begin position="20"/>
        <end position="378"/>
    </location>
</feature>
<dbReference type="EMBL" id="AQHW01000016">
    <property type="protein sequence ID" value="KKB54506.1"/>
    <property type="molecule type" value="Genomic_DNA"/>
</dbReference>
<organism evidence="2 3">
    <name type="scientific">Parabacteroides gordonii MS-1 = DSM 23371</name>
    <dbReference type="NCBI Taxonomy" id="1203610"/>
    <lineage>
        <taxon>Bacteria</taxon>
        <taxon>Pseudomonadati</taxon>
        <taxon>Bacteroidota</taxon>
        <taxon>Bacteroidia</taxon>
        <taxon>Bacteroidales</taxon>
        <taxon>Tannerellaceae</taxon>
        <taxon>Parabacteroides</taxon>
    </lineage>
</organism>
<gene>
    <name evidence="2" type="ORF">HMPREF1536_03426</name>
</gene>
<comment type="caution">
    <text evidence="2">The sequence shown here is derived from an EMBL/GenBank/DDBJ whole genome shotgun (WGS) entry which is preliminary data.</text>
</comment>
<dbReference type="CDD" id="cd13120">
    <property type="entry name" value="BF2867_like_N"/>
    <property type="match status" value="1"/>
</dbReference>
<evidence type="ECO:0008006" key="4">
    <source>
        <dbReference type="Google" id="ProtNLM"/>
    </source>
</evidence>
<feature type="signal peptide" evidence="1">
    <location>
        <begin position="1"/>
        <end position="19"/>
    </location>
</feature>
<proteinExistence type="predicted"/>